<protein>
    <submittedName>
        <fullName evidence="2">Uncharacterized protein</fullName>
    </submittedName>
</protein>
<dbReference type="AlphaFoldDB" id="A0AAD9VFM3"/>
<reference evidence="2" key="2">
    <citation type="journal article" date="2023" name="Science">
        <title>Genomic signatures of disease resistance in endangered staghorn corals.</title>
        <authorList>
            <person name="Vollmer S.V."/>
            <person name="Selwyn J.D."/>
            <person name="Despard B.A."/>
            <person name="Roesel C.L."/>
        </authorList>
    </citation>
    <scope>NUCLEOTIDE SEQUENCE</scope>
    <source>
        <strain evidence="2">K2</strain>
    </source>
</reference>
<accession>A0AAD9VFM3</accession>
<dbReference type="EMBL" id="JARQWQ010000004">
    <property type="protein sequence ID" value="KAK2572135.1"/>
    <property type="molecule type" value="Genomic_DNA"/>
</dbReference>
<dbReference type="Proteomes" id="UP001249851">
    <property type="component" value="Unassembled WGS sequence"/>
</dbReference>
<evidence type="ECO:0000313" key="2">
    <source>
        <dbReference type="EMBL" id="KAK2572135.1"/>
    </source>
</evidence>
<sequence length="191" mass="22137">MSDLIGFESPKFDWTPEPGLALRIKRFRQKSELFDGPLKARTSEHGLLWTGDYGLDLFNTWSLSCEEQKLDEYWKRCEEHVKPQSNHILYYFYLRNIKQNGRALNDFLTEAKLGYLSEPHDLTDALVFGVDSDTVRKKCIAEANHLTLKKAKEIARTDEATRQQLQATAPSNVKRSGHNIRQLTTQSQRQH</sequence>
<feature type="region of interest" description="Disordered" evidence="1">
    <location>
        <begin position="162"/>
        <end position="191"/>
    </location>
</feature>
<name>A0AAD9VFM3_ACRCE</name>
<evidence type="ECO:0000256" key="1">
    <source>
        <dbReference type="SAM" id="MobiDB-lite"/>
    </source>
</evidence>
<evidence type="ECO:0000313" key="3">
    <source>
        <dbReference type="Proteomes" id="UP001249851"/>
    </source>
</evidence>
<reference evidence="2" key="1">
    <citation type="journal article" date="2023" name="G3 (Bethesda)">
        <title>Whole genome assembly and annotation of the endangered Caribbean coral Acropora cervicornis.</title>
        <authorList>
            <person name="Selwyn J.D."/>
            <person name="Vollmer S.V."/>
        </authorList>
    </citation>
    <scope>NUCLEOTIDE SEQUENCE</scope>
    <source>
        <strain evidence="2">K2</strain>
    </source>
</reference>
<comment type="caution">
    <text evidence="2">The sequence shown here is derived from an EMBL/GenBank/DDBJ whole genome shotgun (WGS) entry which is preliminary data.</text>
</comment>
<organism evidence="2 3">
    <name type="scientific">Acropora cervicornis</name>
    <name type="common">Staghorn coral</name>
    <dbReference type="NCBI Taxonomy" id="6130"/>
    <lineage>
        <taxon>Eukaryota</taxon>
        <taxon>Metazoa</taxon>
        <taxon>Cnidaria</taxon>
        <taxon>Anthozoa</taxon>
        <taxon>Hexacorallia</taxon>
        <taxon>Scleractinia</taxon>
        <taxon>Astrocoeniina</taxon>
        <taxon>Acroporidae</taxon>
        <taxon>Acropora</taxon>
    </lineage>
</organism>
<keyword evidence="3" id="KW-1185">Reference proteome</keyword>
<gene>
    <name evidence="2" type="ORF">P5673_002343</name>
</gene>
<proteinExistence type="predicted"/>